<dbReference type="PANTHER" id="PTHR43513">
    <property type="entry name" value="DIHYDROOROTATE DEHYDROGENASE B (NAD(+)), ELECTRON TRANSFER SUBUNIT"/>
    <property type="match status" value="1"/>
</dbReference>
<keyword evidence="4" id="KW-0001">2Fe-2S</keyword>
<evidence type="ECO:0000313" key="12">
    <source>
        <dbReference type="EMBL" id="MEM5947367.1"/>
    </source>
</evidence>
<evidence type="ECO:0000256" key="6">
    <source>
        <dbReference type="ARBA" id="ARBA00022827"/>
    </source>
</evidence>
<dbReference type="EMBL" id="JBCHKQ010000001">
    <property type="protein sequence ID" value="MEM5947367.1"/>
    <property type="molecule type" value="Genomic_DNA"/>
</dbReference>
<evidence type="ECO:0000256" key="10">
    <source>
        <dbReference type="ARBA" id="ARBA00034078"/>
    </source>
</evidence>
<dbReference type="PANTHER" id="PTHR43513:SF3">
    <property type="entry name" value="DIHYDROOROTATE DEHYDROGENASE B (NAD(+)), ELECTRON TRANSFER SUBUNIT-RELATED"/>
    <property type="match status" value="1"/>
</dbReference>
<dbReference type="InterPro" id="IPR017938">
    <property type="entry name" value="Riboflavin_synthase-like_b-brl"/>
</dbReference>
<dbReference type="InterPro" id="IPR017927">
    <property type="entry name" value="FAD-bd_FR_type"/>
</dbReference>
<proteinExistence type="inferred from homology"/>
<keyword evidence="3" id="KW-0285">Flavoprotein</keyword>
<dbReference type="Proteomes" id="UP001466331">
    <property type="component" value="Unassembled WGS sequence"/>
</dbReference>
<keyword evidence="8" id="KW-0408">Iron</keyword>
<keyword evidence="7" id="KW-0249">Electron transport</keyword>
<evidence type="ECO:0000256" key="5">
    <source>
        <dbReference type="ARBA" id="ARBA00022723"/>
    </source>
</evidence>
<dbReference type="InterPro" id="IPR012165">
    <property type="entry name" value="Cyt_c3_hydrogenase_gsu"/>
</dbReference>
<dbReference type="InterPro" id="IPR050353">
    <property type="entry name" value="PyrK_electron_transfer"/>
</dbReference>
<evidence type="ECO:0000313" key="13">
    <source>
        <dbReference type="Proteomes" id="UP001466331"/>
    </source>
</evidence>
<dbReference type="Gene3D" id="2.40.30.10">
    <property type="entry name" value="Translation factors"/>
    <property type="match status" value="1"/>
</dbReference>
<dbReference type="Gene3D" id="2.10.240.10">
    <property type="entry name" value="Dihydroorotate dehydrogenase, electron transfer subunit"/>
    <property type="match status" value="1"/>
</dbReference>
<keyword evidence="9" id="KW-0411">Iron-sulfur</keyword>
<evidence type="ECO:0000256" key="8">
    <source>
        <dbReference type="ARBA" id="ARBA00023004"/>
    </source>
</evidence>
<organism evidence="12 13">
    <name type="scientific">Rarispira pelagica</name>
    <dbReference type="NCBI Taxonomy" id="3141764"/>
    <lineage>
        <taxon>Bacteria</taxon>
        <taxon>Pseudomonadati</taxon>
        <taxon>Spirochaetota</taxon>
        <taxon>Spirochaetia</taxon>
        <taxon>Winmispirales</taxon>
        <taxon>Winmispiraceae</taxon>
        <taxon>Rarispira</taxon>
    </lineage>
</organism>
<dbReference type="InterPro" id="IPR039261">
    <property type="entry name" value="FNR_nucleotide-bd"/>
</dbReference>
<dbReference type="PROSITE" id="PS51384">
    <property type="entry name" value="FAD_FR"/>
    <property type="match status" value="1"/>
</dbReference>
<name>A0ABU9U9L2_9SPIR</name>
<dbReference type="RefSeq" id="WP_420068816.1">
    <property type="nucleotide sequence ID" value="NZ_JBCHKQ010000001.1"/>
</dbReference>
<evidence type="ECO:0000256" key="1">
    <source>
        <dbReference type="ARBA" id="ARBA00006422"/>
    </source>
</evidence>
<comment type="cofactor">
    <cofactor evidence="10">
        <name>[2Fe-2S] cluster</name>
        <dbReference type="ChEBI" id="CHEBI:190135"/>
    </cofactor>
</comment>
<evidence type="ECO:0000256" key="4">
    <source>
        <dbReference type="ARBA" id="ARBA00022714"/>
    </source>
</evidence>
<dbReference type="InterPro" id="IPR019480">
    <property type="entry name" value="Dihydroorotate_DH_Fe-S-bd"/>
</dbReference>
<evidence type="ECO:0000259" key="11">
    <source>
        <dbReference type="PROSITE" id="PS51384"/>
    </source>
</evidence>
<feature type="domain" description="FAD-binding FR-type" evidence="11">
    <location>
        <begin position="18"/>
        <end position="116"/>
    </location>
</feature>
<keyword evidence="13" id="KW-1185">Reference proteome</keyword>
<dbReference type="SUPFAM" id="SSF63380">
    <property type="entry name" value="Riboflavin synthase domain-like"/>
    <property type="match status" value="1"/>
</dbReference>
<keyword evidence="5" id="KW-0479">Metal-binding</keyword>
<accession>A0ABU9U9L2</accession>
<keyword evidence="6" id="KW-0274">FAD</keyword>
<evidence type="ECO:0000256" key="2">
    <source>
        <dbReference type="ARBA" id="ARBA00022448"/>
    </source>
</evidence>
<evidence type="ECO:0000256" key="3">
    <source>
        <dbReference type="ARBA" id="ARBA00022630"/>
    </source>
</evidence>
<dbReference type="InterPro" id="IPR037117">
    <property type="entry name" value="Dihydroorotate_DH_ele_sf"/>
</dbReference>
<gene>
    <name evidence="12" type="ORF">WKV44_02310</name>
</gene>
<dbReference type="SUPFAM" id="SSF52343">
    <property type="entry name" value="Ferredoxin reductase-like, C-terminal NADP-linked domain"/>
    <property type="match status" value="1"/>
</dbReference>
<comment type="similarity">
    <text evidence="1">Belongs to the PyrK family.</text>
</comment>
<evidence type="ECO:0000256" key="7">
    <source>
        <dbReference type="ARBA" id="ARBA00022982"/>
    </source>
</evidence>
<protein>
    <submittedName>
        <fullName evidence="12">Dihydroorotate dehydrogenase electron transfer subunit</fullName>
    </submittedName>
</protein>
<evidence type="ECO:0000256" key="9">
    <source>
        <dbReference type="ARBA" id="ARBA00023014"/>
    </source>
</evidence>
<dbReference type="CDD" id="cd06218">
    <property type="entry name" value="DHOD_e_trans"/>
    <property type="match status" value="1"/>
</dbReference>
<sequence>MEKASFFFIIAMMCDSNVSFSSVSVLEHRQIADGYFFMSFEYPSFFSRPRPGQFFTLRAGDSVVPLLRRPFAFSFFSNDKAGFIYQKRGRATSNLAAMSAGEQIDIIAPLGNCFPMPSSVEYPVLLAGGVGLGPVLFFSSELERQGISHTLIIGARNSSFIPEYKPSSLVSFFVCTDDGSAGFKGNVADLLLENMPPAGAILYACGPNPMMKALHSIALDKGFMLWVSMEQVMACGVGACAGCVVPARGSYVRVCKDGPIFDSREIEWTSV</sequence>
<comment type="caution">
    <text evidence="12">The sequence shown here is derived from an EMBL/GenBank/DDBJ whole genome shotgun (WGS) entry which is preliminary data.</text>
</comment>
<dbReference type="PIRSF" id="PIRSF006816">
    <property type="entry name" value="Cyc3_hyd_g"/>
    <property type="match status" value="1"/>
</dbReference>
<keyword evidence="2" id="KW-0813">Transport</keyword>
<dbReference type="Pfam" id="PF10418">
    <property type="entry name" value="DHODB_Fe-S_bind"/>
    <property type="match status" value="1"/>
</dbReference>
<dbReference type="Gene3D" id="3.40.50.80">
    <property type="entry name" value="Nucleotide-binding domain of ferredoxin-NADP reductase (FNR) module"/>
    <property type="match status" value="1"/>
</dbReference>
<reference evidence="12 13" key="1">
    <citation type="submission" date="2024-03" db="EMBL/GenBank/DDBJ databases">
        <title>Ignisphaera cupida sp. nov., a hyperthermophilic hydrolytic archaeon from a hot spring of Kamchatka, and proposal of Ignisphaeraceae fam. nov.</title>
        <authorList>
            <person name="Podosokorskaya O.A."/>
            <person name="Elcheninov A.G."/>
            <person name="Maltseva A.I."/>
            <person name="Zayulina K.S."/>
            <person name="Novikov A."/>
            <person name="Merkel A.Y."/>
        </authorList>
    </citation>
    <scope>NUCLEOTIDE SEQUENCE [LARGE SCALE GENOMIC DNA]</scope>
    <source>
        <strain evidence="12 13">38H-sp</strain>
    </source>
</reference>